<dbReference type="EMBL" id="MN739647">
    <property type="protein sequence ID" value="QHT17999.1"/>
    <property type="molecule type" value="Genomic_DNA"/>
</dbReference>
<evidence type="ECO:0000313" key="1">
    <source>
        <dbReference type="EMBL" id="QHT17999.1"/>
    </source>
</evidence>
<protein>
    <submittedName>
        <fullName evidence="1">Uncharacterized protein</fullName>
    </submittedName>
</protein>
<proteinExistence type="predicted"/>
<sequence length="121" mass="13723">MISHEQHQKEKMFIEKYIYGKDEHGKHISGGCPIKEYVDSTMTSHIGLERLQDLSVPIGLVHIHSNYKPLYYSGGGGNKRGESTLCHEIKIMGNDQLDKMLQAVCHRGSNRTSRKIRKNSA</sequence>
<reference evidence="1" key="1">
    <citation type="journal article" date="2020" name="Nature">
        <title>Giant virus diversity and host interactions through global metagenomics.</title>
        <authorList>
            <person name="Schulz F."/>
            <person name="Roux S."/>
            <person name="Paez-Espino D."/>
            <person name="Jungbluth S."/>
            <person name="Walsh D.A."/>
            <person name="Denef V.J."/>
            <person name="McMahon K.D."/>
            <person name="Konstantinidis K.T."/>
            <person name="Eloe-Fadrosh E.A."/>
            <person name="Kyrpides N.C."/>
            <person name="Woyke T."/>
        </authorList>
    </citation>
    <scope>NUCLEOTIDE SEQUENCE</scope>
    <source>
        <strain evidence="1">GVMAG-M-3300023174-3</strain>
    </source>
</reference>
<organism evidence="1">
    <name type="scientific">viral metagenome</name>
    <dbReference type="NCBI Taxonomy" id="1070528"/>
    <lineage>
        <taxon>unclassified sequences</taxon>
        <taxon>metagenomes</taxon>
        <taxon>organismal metagenomes</taxon>
    </lineage>
</organism>
<name>A0A6C0DQ50_9ZZZZ</name>
<dbReference type="AlphaFoldDB" id="A0A6C0DQ50"/>
<accession>A0A6C0DQ50</accession>